<proteinExistence type="predicted"/>
<dbReference type="AlphaFoldDB" id="A0AAV5VXH7"/>
<organism evidence="5 6">
    <name type="scientific">Pristionchus fissidentatus</name>
    <dbReference type="NCBI Taxonomy" id="1538716"/>
    <lineage>
        <taxon>Eukaryota</taxon>
        <taxon>Metazoa</taxon>
        <taxon>Ecdysozoa</taxon>
        <taxon>Nematoda</taxon>
        <taxon>Chromadorea</taxon>
        <taxon>Rhabditida</taxon>
        <taxon>Rhabditina</taxon>
        <taxon>Diplogasteromorpha</taxon>
        <taxon>Diplogasteroidea</taxon>
        <taxon>Neodiplogasteridae</taxon>
        <taxon>Pristionchus</taxon>
    </lineage>
</organism>
<evidence type="ECO:0000256" key="2">
    <source>
        <dbReference type="ARBA" id="ARBA00016807"/>
    </source>
</evidence>
<evidence type="ECO:0000256" key="3">
    <source>
        <dbReference type="ARBA" id="ARBA00025466"/>
    </source>
</evidence>
<dbReference type="Proteomes" id="UP001432322">
    <property type="component" value="Unassembled WGS sequence"/>
</dbReference>
<evidence type="ECO:0000259" key="4">
    <source>
        <dbReference type="Pfam" id="PF13873"/>
    </source>
</evidence>
<name>A0AAV5VXH7_9BILA</name>
<protein>
    <recommendedName>
        <fullName evidence="2">Regulatory protein zeste</fullName>
    </recommendedName>
</protein>
<comment type="caution">
    <text evidence="5">The sequence shown here is derived from an EMBL/GenBank/DDBJ whole genome shotgun (WGS) entry which is preliminary data.</text>
</comment>
<sequence length="129" mass="15074">MAKRKKEKRQTNKTKTVAMSRCASDFAIRLIVDRAEIIEHNNSARGGAGCARKLRAWEEVAVEFNKIYGDAWPRTSSQLNQYYQSRKTTLKKLYARNKRYDESAKIYTYMVRYTSKTGGGREEEEEMEM</sequence>
<evidence type="ECO:0000313" key="6">
    <source>
        <dbReference type="Proteomes" id="UP001432322"/>
    </source>
</evidence>
<reference evidence="5" key="1">
    <citation type="submission" date="2023-10" db="EMBL/GenBank/DDBJ databases">
        <title>Genome assembly of Pristionchus species.</title>
        <authorList>
            <person name="Yoshida K."/>
            <person name="Sommer R.J."/>
        </authorList>
    </citation>
    <scope>NUCLEOTIDE SEQUENCE</scope>
    <source>
        <strain evidence="5">RS5133</strain>
    </source>
</reference>
<evidence type="ECO:0000256" key="1">
    <source>
        <dbReference type="ARBA" id="ARBA00011764"/>
    </source>
</evidence>
<accession>A0AAV5VXH7</accession>
<comment type="function">
    <text evidence="3">Involved in transvection phenomena (= synapsis-dependent gene expression), where the synaptic pairing of chromosomes carrying genes with which zeste interacts influences the expression of these genes. Zeste binds to DNA and stimulates transcription from a nearby promoter.</text>
</comment>
<dbReference type="InterPro" id="IPR028002">
    <property type="entry name" value="Myb_DNA-bind_5"/>
</dbReference>
<dbReference type="EMBL" id="BTSY01000004">
    <property type="protein sequence ID" value="GMT24251.1"/>
    <property type="molecule type" value="Genomic_DNA"/>
</dbReference>
<keyword evidence="6" id="KW-1185">Reference proteome</keyword>
<feature type="domain" description="Myb/SANT-like DNA-binding" evidence="4">
    <location>
        <begin position="30"/>
        <end position="94"/>
    </location>
</feature>
<dbReference type="Pfam" id="PF13873">
    <property type="entry name" value="Myb_DNA-bind_5"/>
    <property type="match status" value="1"/>
</dbReference>
<feature type="non-terminal residue" evidence="5">
    <location>
        <position position="129"/>
    </location>
</feature>
<comment type="subunit">
    <text evidence="1">Self-associates forming complexes of several hundred monomers.</text>
</comment>
<gene>
    <name evidence="5" type="ORF">PFISCL1PPCAC_15548</name>
</gene>
<evidence type="ECO:0000313" key="5">
    <source>
        <dbReference type="EMBL" id="GMT24251.1"/>
    </source>
</evidence>